<sequence>MLGQSCRTAPSATPRSTKTTLARAVEEGEEIIKIKIKMRDRILESQHLGLGLAAAAAAAAAATAYLLLTSPHTASPVSLFAAAAAPRPANDRLKTAPSPKWTVLPALSTLARDELPYPPDALPGARDVATAYGNLRVYEFGPEDAGERVLLLHGIGTPCLALGGVAKEFVERGWRVMTFDFFGRGYSDAPLDIPHDARLYTTQVLFALASSALPGWTGNDAFHLLGYSLGGAIAAAFASSHPHLVKSLTLIAPGGLVRSAAHVGWRSRLLYNAAWIPEPVRRWLVARRITPADPGAGGDVPEKETVDDDDDDDMTAEWDDLRLVGGRRIGEVVRWQAQTHPGYVRSYMSTIQHAPLYDRGGEEWRDLAEALQARRSGAEPGLRKGRVLFVLGDSDDIVVPGETVWDAEAVLGEDAVEVVVLKGGHEIAITKGRDIVGAVVSAWQR</sequence>
<keyword evidence="2" id="KW-1133">Transmembrane helix</keyword>
<proteinExistence type="predicted"/>
<gene>
    <name evidence="4" type="ORF">CDEST_06290</name>
</gene>
<dbReference type="Pfam" id="PF00561">
    <property type="entry name" value="Abhydrolase_1"/>
    <property type="match status" value="1"/>
</dbReference>
<keyword evidence="4" id="KW-0378">Hydrolase</keyword>
<keyword evidence="5" id="KW-1185">Reference proteome</keyword>
<dbReference type="PANTHER" id="PTHR43433:SF10">
    <property type="entry name" value="AB HYDROLASE-1 DOMAIN-CONTAINING PROTEIN"/>
    <property type="match status" value="1"/>
</dbReference>
<dbReference type="KEGG" id="cdet:87942793"/>
<evidence type="ECO:0000259" key="3">
    <source>
        <dbReference type="Pfam" id="PF00561"/>
    </source>
</evidence>
<dbReference type="InterPro" id="IPR029058">
    <property type="entry name" value="AB_hydrolase_fold"/>
</dbReference>
<dbReference type="Proteomes" id="UP001322277">
    <property type="component" value="Chromosome 4"/>
</dbReference>
<dbReference type="GeneID" id="87942793"/>
<keyword evidence="2" id="KW-0472">Membrane</keyword>
<dbReference type="InterPro" id="IPR050471">
    <property type="entry name" value="AB_hydrolase"/>
</dbReference>
<feature type="domain" description="AB hydrolase-1" evidence="3">
    <location>
        <begin position="148"/>
        <end position="261"/>
    </location>
</feature>
<dbReference type="Gene3D" id="3.40.50.1820">
    <property type="entry name" value="alpha/beta hydrolase"/>
    <property type="match status" value="1"/>
</dbReference>
<evidence type="ECO:0000313" key="4">
    <source>
        <dbReference type="EMBL" id="WQF81276.1"/>
    </source>
</evidence>
<dbReference type="SUPFAM" id="SSF53474">
    <property type="entry name" value="alpha/beta-Hydrolases"/>
    <property type="match status" value="1"/>
</dbReference>
<evidence type="ECO:0000256" key="1">
    <source>
        <dbReference type="SAM" id="MobiDB-lite"/>
    </source>
</evidence>
<organism evidence="4 5">
    <name type="scientific">Colletotrichum destructivum</name>
    <dbReference type="NCBI Taxonomy" id="34406"/>
    <lineage>
        <taxon>Eukaryota</taxon>
        <taxon>Fungi</taxon>
        <taxon>Dikarya</taxon>
        <taxon>Ascomycota</taxon>
        <taxon>Pezizomycotina</taxon>
        <taxon>Sordariomycetes</taxon>
        <taxon>Hypocreomycetidae</taxon>
        <taxon>Glomerellales</taxon>
        <taxon>Glomerellaceae</taxon>
        <taxon>Colletotrichum</taxon>
        <taxon>Colletotrichum destructivum species complex</taxon>
    </lineage>
</organism>
<feature type="compositionally biased region" description="Polar residues" evidence="1">
    <location>
        <begin position="1"/>
        <end position="20"/>
    </location>
</feature>
<dbReference type="InterPro" id="IPR000073">
    <property type="entry name" value="AB_hydrolase_1"/>
</dbReference>
<keyword evidence="2" id="KW-0812">Transmembrane</keyword>
<dbReference type="PRINTS" id="PR00111">
    <property type="entry name" value="ABHYDROLASE"/>
</dbReference>
<dbReference type="RefSeq" id="XP_062778500.1">
    <property type="nucleotide sequence ID" value="XM_062922449.1"/>
</dbReference>
<evidence type="ECO:0000256" key="2">
    <source>
        <dbReference type="SAM" id="Phobius"/>
    </source>
</evidence>
<dbReference type="PANTHER" id="PTHR43433">
    <property type="entry name" value="HYDROLASE, ALPHA/BETA FOLD FAMILY PROTEIN"/>
    <property type="match status" value="1"/>
</dbReference>
<feature type="transmembrane region" description="Helical" evidence="2">
    <location>
        <begin position="48"/>
        <end position="68"/>
    </location>
</feature>
<accession>A0AAX4ID45</accession>
<reference evidence="5" key="1">
    <citation type="journal article" date="2023" name="bioRxiv">
        <title>Complete genome of the Medicago anthracnose fungus, Colletotrichum destructivum, reveals a mini-chromosome-like region within a core chromosome.</title>
        <authorList>
            <person name="Lapalu N."/>
            <person name="Simon A."/>
            <person name="Lu A."/>
            <person name="Plaumann P.-L."/>
            <person name="Amselem J."/>
            <person name="Pigne S."/>
            <person name="Auger A."/>
            <person name="Koch C."/>
            <person name="Dallery J.-F."/>
            <person name="O'Connell R.J."/>
        </authorList>
    </citation>
    <scope>NUCLEOTIDE SEQUENCE [LARGE SCALE GENOMIC DNA]</scope>
    <source>
        <strain evidence="5">CBS 520.97</strain>
    </source>
</reference>
<evidence type="ECO:0000313" key="5">
    <source>
        <dbReference type="Proteomes" id="UP001322277"/>
    </source>
</evidence>
<protein>
    <submittedName>
        <fullName evidence="4">Alpha/beta hydrolase-1</fullName>
    </submittedName>
</protein>
<name>A0AAX4ID45_9PEZI</name>
<dbReference type="AlphaFoldDB" id="A0AAX4ID45"/>
<dbReference type="GO" id="GO:0016787">
    <property type="term" value="F:hydrolase activity"/>
    <property type="evidence" value="ECO:0007669"/>
    <property type="project" value="UniProtKB-KW"/>
</dbReference>
<dbReference type="EMBL" id="CP137308">
    <property type="protein sequence ID" value="WQF81276.1"/>
    <property type="molecule type" value="Genomic_DNA"/>
</dbReference>
<feature type="region of interest" description="Disordered" evidence="1">
    <location>
        <begin position="1"/>
        <end position="21"/>
    </location>
</feature>